<evidence type="ECO:0000259" key="7">
    <source>
        <dbReference type="PROSITE" id="PS50850"/>
    </source>
</evidence>
<feature type="transmembrane region" description="Helical" evidence="6">
    <location>
        <begin position="399"/>
        <end position="421"/>
    </location>
</feature>
<feature type="transmembrane region" description="Helical" evidence="6">
    <location>
        <begin position="128"/>
        <end position="148"/>
    </location>
</feature>
<dbReference type="GO" id="GO:0005886">
    <property type="term" value="C:plasma membrane"/>
    <property type="evidence" value="ECO:0007669"/>
    <property type="project" value="TreeGrafter"/>
</dbReference>
<keyword evidence="5 6" id="KW-0472">Membrane</keyword>
<dbReference type="InterPro" id="IPR011701">
    <property type="entry name" value="MFS"/>
</dbReference>
<reference evidence="8" key="1">
    <citation type="journal article" date="2020" name="Stud. Mycol.">
        <title>101 Dothideomycetes genomes: a test case for predicting lifestyles and emergence of pathogens.</title>
        <authorList>
            <person name="Haridas S."/>
            <person name="Albert R."/>
            <person name="Binder M."/>
            <person name="Bloem J."/>
            <person name="Labutti K."/>
            <person name="Salamov A."/>
            <person name="Andreopoulos B."/>
            <person name="Baker S."/>
            <person name="Barry K."/>
            <person name="Bills G."/>
            <person name="Bluhm B."/>
            <person name="Cannon C."/>
            <person name="Castanera R."/>
            <person name="Culley D."/>
            <person name="Daum C."/>
            <person name="Ezra D."/>
            <person name="Gonzalez J."/>
            <person name="Henrissat B."/>
            <person name="Kuo A."/>
            <person name="Liang C."/>
            <person name="Lipzen A."/>
            <person name="Lutzoni F."/>
            <person name="Magnuson J."/>
            <person name="Mondo S."/>
            <person name="Nolan M."/>
            <person name="Ohm R."/>
            <person name="Pangilinan J."/>
            <person name="Park H.-J."/>
            <person name="Ramirez L."/>
            <person name="Alfaro M."/>
            <person name="Sun H."/>
            <person name="Tritt A."/>
            <person name="Yoshinaga Y."/>
            <person name="Zwiers L.-H."/>
            <person name="Turgeon B."/>
            <person name="Goodwin S."/>
            <person name="Spatafora J."/>
            <person name="Crous P."/>
            <person name="Grigoriev I."/>
        </authorList>
    </citation>
    <scope>NUCLEOTIDE SEQUENCE</scope>
    <source>
        <strain evidence="8">CBS 107.79</strain>
    </source>
</reference>
<keyword evidence="4 6" id="KW-1133">Transmembrane helix</keyword>
<evidence type="ECO:0000313" key="9">
    <source>
        <dbReference type="Proteomes" id="UP000800036"/>
    </source>
</evidence>
<dbReference type="SUPFAM" id="SSF103473">
    <property type="entry name" value="MFS general substrate transporter"/>
    <property type="match status" value="1"/>
</dbReference>
<comment type="similarity">
    <text evidence="2">Belongs to the major facilitator superfamily. TCR/Tet family.</text>
</comment>
<dbReference type="PROSITE" id="PS50850">
    <property type="entry name" value="MFS"/>
    <property type="match status" value="1"/>
</dbReference>
<feature type="transmembrane region" description="Helical" evidence="6">
    <location>
        <begin position="306"/>
        <end position="326"/>
    </location>
</feature>
<feature type="transmembrane region" description="Helical" evidence="6">
    <location>
        <begin position="265"/>
        <end position="285"/>
    </location>
</feature>
<feature type="transmembrane region" description="Helical" evidence="6">
    <location>
        <begin position="512"/>
        <end position="533"/>
    </location>
</feature>
<evidence type="ECO:0000256" key="1">
    <source>
        <dbReference type="ARBA" id="ARBA00004141"/>
    </source>
</evidence>
<feature type="transmembrane region" description="Helical" evidence="6">
    <location>
        <begin position="433"/>
        <end position="456"/>
    </location>
</feature>
<dbReference type="InterPro" id="IPR020846">
    <property type="entry name" value="MFS_dom"/>
</dbReference>
<keyword evidence="3 6" id="KW-0812">Transmembrane</keyword>
<sequence length="552" mass="58607">MSYNKAETDDVELEPLVSKTESEEAELHYVTGLRLFLVVASVSINTFLLLLDHSVLSTAIPHITSQFHSLPDVGWYSGAYHLAAAAFQPLSGKFYTHLKVKHVFLAHLSLFQLGSLVCAMAMSSKMLIAGRALAGLGAAGLMNGGLNIITNSSPLEKRPLYTGIMIGIGRMGLVSGPLIGGALTEHATWRWCFCMNLPIGAVTAAMLTLIHIPEPNPKAPYSFSLVRDLVLHKLDLPGFALFAPACVMLLLALQLGGGGSHDWNSATVIGLFIGAGVTAAIFIAWEAKSGEKAMIPGSLFKNRIMLTSIGQAIGLGVCTFVGSLWLPTYFQSVKGAGPAESGVSVLPQILSQLFVGVGSGAAVSKMGYYLPWAAFSGAMVAIGNGLLSTLNQYTSPAKWICYLIVLGVGRGAGTQMAFVAAQAALPTRLIPVSLAFLIFIQNLTAAIFLVVANTIFTQSLIKKLGQYSPSVPTQAALDAGSSADAVKKLVAPDKPWEMEGVLNAYGESLKNIWLMLVAFACLSFISAFGMGWIDVRKKKGGEDSEKQRYGDE</sequence>
<feature type="transmembrane region" description="Helical" evidence="6">
    <location>
        <begin position="369"/>
        <end position="387"/>
    </location>
</feature>
<dbReference type="Gene3D" id="1.20.1250.20">
    <property type="entry name" value="MFS general substrate transporter like domains"/>
    <property type="match status" value="1"/>
</dbReference>
<feature type="domain" description="Major facilitator superfamily (MFS) profile" evidence="7">
    <location>
        <begin position="38"/>
        <end position="538"/>
    </location>
</feature>
<dbReference type="AlphaFoldDB" id="A0A6A5UKH6"/>
<dbReference type="InterPro" id="IPR036259">
    <property type="entry name" value="MFS_trans_sf"/>
</dbReference>
<name>A0A6A5UKH6_9PLEO</name>
<evidence type="ECO:0000256" key="4">
    <source>
        <dbReference type="ARBA" id="ARBA00022989"/>
    </source>
</evidence>
<dbReference type="PANTHER" id="PTHR23501:SF193">
    <property type="entry name" value="MULTIDRUG TRANSPORTER, PUTATIVE (AFU_ORTHOLOGUE AFUA_8G00940)-RELATED"/>
    <property type="match status" value="1"/>
</dbReference>
<protein>
    <submittedName>
        <fullName evidence="8">Efflux pump protein</fullName>
    </submittedName>
</protein>
<keyword evidence="9" id="KW-1185">Reference proteome</keyword>
<dbReference type="GO" id="GO:0022857">
    <property type="term" value="F:transmembrane transporter activity"/>
    <property type="evidence" value="ECO:0007669"/>
    <property type="project" value="InterPro"/>
</dbReference>
<feature type="transmembrane region" description="Helical" evidence="6">
    <location>
        <begin position="188"/>
        <end position="213"/>
    </location>
</feature>
<proteinExistence type="inferred from homology"/>
<feature type="transmembrane region" description="Helical" evidence="6">
    <location>
        <begin position="234"/>
        <end position="253"/>
    </location>
</feature>
<comment type="subcellular location">
    <subcellularLocation>
        <location evidence="1">Membrane</location>
        <topology evidence="1">Multi-pass membrane protein</topology>
    </subcellularLocation>
</comment>
<dbReference type="Proteomes" id="UP000800036">
    <property type="component" value="Unassembled WGS sequence"/>
</dbReference>
<accession>A0A6A5UKH6</accession>
<dbReference type="PANTHER" id="PTHR23501">
    <property type="entry name" value="MAJOR FACILITATOR SUPERFAMILY"/>
    <property type="match status" value="1"/>
</dbReference>
<evidence type="ECO:0000256" key="3">
    <source>
        <dbReference type="ARBA" id="ARBA00022692"/>
    </source>
</evidence>
<feature type="transmembrane region" description="Helical" evidence="6">
    <location>
        <begin position="103"/>
        <end position="122"/>
    </location>
</feature>
<evidence type="ECO:0000256" key="5">
    <source>
        <dbReference type="ARBA" id="ARBA00023136"/>
    </source>
</evidence>
<evidence type="ECO:0000256" key="2">
    <source>
        <dbReference type="ARBA" id="ARBA00007520"/>
    </source>
</evidence>
<dbReference type="EMBL" id="ML976766">
    <property type="protein sequence ID" value="KAF1965238.1"/>
    <property type="molecule type" value="Genomic_DNA"/>
</dbReference>
<dbReference type="OrthoDB" id="10021397at2759"/>
<evidence type="ECO:0000256" key="6">
    <source>
        <dbReference type="SAM" id="Phobius"/>
    </source>
</evidence>
<feature type="transmembrane region" description="Helical" evidence="6">
    <location>
        <begin position="32"/>
        <end position="51"/>
    </location>
</feature>
<gene>
    <name evidence="8" type="ORF">BU23DRAFT_628784</name>
</gene>
<feature type="transmembrane region" description="Helical" evidence="6">
    <location>
        <begin position="160"/>
        <end position="182"/>
    </location>
</feature>
<dbReference type="Pfam" id="PF07690">
    <property type="entry name" value="MFS_1"/>
    <property type="match status" value="1"/>
</dbReference>
<evidence type="ECO:0000313" key="8">
    <source>
        <dbReference type="EMBL" id="KAF1965238.1"/>
    </source>
</evidence>
<organism evidence="8 9">
    <name type="scientific">Bimuria novae-zelandiae CBS 107.79</name>
    <dbReference type="NCBI Taxonomy" id="1447943"/>
    <lineage>
        <taxon>Eukaryota</taxon>
        <taxon>Fungi</taxon>
        <taxon>Dikarya</taxon>
        <taxon>Ascomycota</taxon>
        <taxon>Pezizomycotina</taxon>
        <taxon>Dothideomycetes</taxon>
        <taxon>Pleosporomycetidae</taxon>
        <taxon>Pleosporales</taxon>
        <taxon>Massarineae</taxon>
        <taxon>Didymosphaeriaceae</taxon>
        <taxon>Bimuria</taxon>
    </lineage>
</organism>